<proteinExistence type="inferred from homology"/>
<dbReference type="GO" id="GO:0006171">
    <property type="term" value="P:cAMP biosynthetic process"/>
    <property type="evidence" value="ECO:0007669"/>
    <property type="project" value="TreeGrafter"/>
</dbReference>
<keyword evidence="4 7" id="KW-0812">Transmembrane</keyword>
<feature type="transmembrane region" description="Helical" evidence="7">
    <location>
        <begin position="187"/>
        <end position="206"/>
    </location>
</feature>
<reference evidence="10 11" key="1">
    <citation type="submission" date="2014-08" db="EMBL/GenBank/DDBJ databases">
        <title>Complete genome sequence of Corynebacterium aquilae S-613T(T) (=DSM 44791(T)), isolated from the choana of a healthy golden eagle.</title>
        <authorList>
            <person name="Ruckert C."/>
            <person name="Albersmeier A."/>
            <person name="Winkler A."/>
            <person name="Kalinowski J."/>
        </authorList>
    </citation>
    <scope>NUCLEOTIDE SEQUENCE [LARGE SCALE GENOMIC DNA]</scope>
    <source>
        <strain evidence="10 11">S-613</strain>
    </source>
</reference>
<evidence type="ECO:0000256" key="2">
    <source>
        <dbReference type="ARBA" id="ARBA00005381"/>
    </source>
</evidence>
<dbReference type="InterPro" id="IPR001054">
    <property type="entry name" value="A/G_cyclase"/>
</dbReference>
<dbReference type="GO" id="GO:0035556">
    <property type="term" value="P:intracellular signal transduction"/>
    <property type="evidence" value="ECO:0007669"/>
    <property type="project" value="InterPro"/>
</dbReference>
<dbReference type="SUPFAM" id="SSF55073">
    <property type="entry name" value="Nucleotide cyclase"/>
    <property type="match status" value="1"/>
</dbReference>
<dbReference type="SMART" id="SM00304">
    <property type="entry name" value="HAMP"/>
    <property type="match status" value="1"/>
</dbReference>
<feature type="domain" description="Guanylate cyclase" evidence="8">
    <location>
        <begin position="329"/>
        <end position="451"/>
    </location>
</feature>
<dbReference type="Pfam" id="PF00211">
    <property type="entry name" value="Guanylate_cyc"/>
    <property type="match status" value="1"/>
</dbReference>
<dbReference type="CDD" id="cd06225">
    <property type="entry name" value="HAMP"/>
    <property type="match status" value="1"/>
</dbReference>
<evidence type="ECO:0000256" key="6">
    <source>
        <dbReference type="ARBA" id="ARBA00023136"/>
    </source>
</evidence>
<feature type="transmembrane region" description="Helical" evidence="7">
    <location>
        <begin position="107"/>
        <end position="129"/>
    </location>
</feature>
<dbReference type="InterPro" id="IPR003660">
    <property type="entry name" value="HAMP_dom"/>
</dbReference>
<feature type="transmembrane region" description="Helical" evidence="7">
    <location>
        <begin position="135"/>
        <end position="156"/>
    </location>
</feature>
<dbReference type="SUPFAM" id="SSF158472">
    <property type="entry name" value="HAMP domain-like"/>
    <property type="match status" value="1"/>
</dbReference>
<feature type="domain" description="HAMP" evidence="9">
    <location>
        <begin position="245"/>
        <end position="297"/>
    </location>
</feature>
<dbReference type="OrthoDB" id="368920at2"/>
<dbReference type="EMBL" id="CP009245">
    <property type="protein sequence ID" value="APT83883.1"/>
    <property type="molecule type" value="Genomic_DNA"/>
</dbReference>
<dbReference type="SMART" id="SM00044">
    <property type="entry name" value="CYCc"/>
    <property type="match status" value="1"/>
</dbReference>
<accession>A0A1L7CDL2</accession>
<evidence type="ECO:0000256" key="7">
    <source>
        <dbReference type="SAM" id="Phobius"/>
    </source>
</evidence>
<keyword evidence="6 7" id="KW-0472">Membrane</keyword>
<keyword evidence="11" id="KW-1185">Reference proteome</keyword>
<evidence type="ECO:0000256" key="1">
    <source>
        <dbReference type="ARBA" id="ARBA00004651"/>
    </source>
</evidence>
<name>A0A1L7CDL2_9CORY</name>
<keyword evidence="5 7" id="KW-1133">Transmembrane helix</keyword>
<evidence type="ECO:0000256" key="3">
    <source>
        <dbReference type="ARBA" id="ARBA00022475"/>
    </source>
</evidence>
<dbReference type="PANTHER" id="PTHR43081:SF17">
    <property type="entry name" value="BLL5647 PROTEIN"/>
    <property type="match status" value="1"/>
</dbReference>
<dbReference type="PANTHER" id="PTHR43081">
    <property type="entry name" value="ADENYLATE CYCLASE, TERMINAL-DIFFERENTIATION SPECIFIC-RELATED"/>
    <property type="match status" value="1"/>
</dbReference>
<dbReference type="RefSeq" id="WP_075724436.1">
    <property type="nucleotide sequence ID" value="NZ_CP009245.1"/>
</dbReference>
<comment type="subcellular location">
    <subcellularLocation>
        <location evidence="1">Cell membrane</location>
        <topology evidence="1">Multi-pass membrane protein</topology>
    </subcellularLocation>
</comment>
<dbReference type="GO" id="GO:0005886">
    <property type="term" value="C:plasma membrane"/>
    <property type="evidence" value="ECO:0007669"/>
    <property type="project" value="UniProtKB-SubCell"/>
</dbReference>
<evidence type="ECO:0000259" key="8">
    <source>
        <dbReference type="PROSITE" id="PS50125"/>
    </source>
</evidence>
<evidence type="ECO:0000256" key="4">
    <source>
        <dbReference type="ARBA" id="ARBA00022692"/>
    </source>
</evidence>
<organism evidence="10 11">
    <name type="scientific">Corynebacterium aquilae DSM 44791</name>
    <dbReference type="NCBI Taxonomy" id="1431546"/>
    <lineage>
        <taxon>Bacteria</taxon>
        <taxon>Bacillati</taxon>
        <taxon>Actinomycetota</taxon>
        <taxon>Actinomycetes</taxon>
        <taxon>Mycobacteriales</taxon>
        <taxon>Corynebacteriaceae</taxon>
        <taxon>Corynebacterium</taxon>
    </lineage>
</organism>
<feature type="transmembrane region" description="Helical" evidence="7">
    <location>
        <begin position="21"/>
        <end position="42"/>
    </location>
</feature>
<gene>
    <name evidence="10" type="ORF">CAQU_00965</name>
</gene>
<dbReference type="InterPro" id="IPR050697">
    <property type="entry name" value="Adenylyl/Guanylyl_Cyclase_3/4"/>
</dbReference>
<dbReference type="Pfam" id="PF00672">
    <property type="entry name" value="HAMP"/>
    <property type="match status" value="1"/>
</dbReference>
<dbReference type="Proteomes" id="UP000185478">
    <property type="component" value="Chromosome"/>
</dbReference>
<keyword evidence="3" id="KW-1003">Cell membrane</keyword>
<dbReference type="Gene3D" id="6.10.340.10">
    <property type="match status" value="1"/>
</dbReference>
<feature type="transmembrane region" description="Helical" evidence="7">
    <location>
        <begin position="226"/>
        <end position="248"/>
    </location>
</feature>
<evidence type="ECO:0000313" key="10">
    <source>
        <dbReference type="EMBL" id="APT83883.1"/>
    </source>
</evidence>
<dbReference type="PROSITE" id="PS50125">
    <property type="entry name" value="GUANYLATE_CYCLASE_2"/>
    <property type="match status" value="1"/>
</dbReference>
<dbReference type="GO" id="GO:0004016">
    <property type="term" value="F:adenylate cyclase activity"/>
    <property type="evidence" value="ECO:0007669"/>
    <property type="project" value="UniProtKB-ARBA"/>
</dbReference>
<comment type="similarity">
    <text evidence="2">Belongs to the adenylyl cyclase class-3 family.</text>
</comment>
<dbReference type="STRING" id="1431546.CAQU_00965"/>
<dbReference type="CDD" id="cd07302">
    <property type="entry name" value="CHD"/>
    <property type="match status" value="1"/>
</dbReference>
<dbReference type="Gene3D" id="3.30.70.1230">
    <property type="entry name" value="Nucleotide cyclase"/>
    <property type="match status" value="1"/>
</dbReference>
<sequence length="508" mass="54869">MNRFSQGLKWLFGTSWPLYAASVLLSNLVGAIAVMLFLRFAVPLPELDGLSASNRSLMSAGIAYVVFAIVAGAVVTAMLFKPVLVWQRHPDDHDPNMIRNLVMRIPTYQGILTGIVWAVGITILTVLAATSSPRAALVIFLTTALGGAMVVLFTYLEAQRLMRPVAATALARRFEDSTLEPPVQQRLVLTWLLTSGVPAAGIILLVVGQRAGYFGEDPGSILTGVIWLAVTAVLAGFLGTALAIMSVVDPIRELQQSINRVRRGDTDVQVDIYDGSEIGVLQAGFNEMMRGLKERQRVRELFGRYVGVEVARRALEERPTLGGEDRKVAVLFIDVIGSTSFAVSHTPEEVVQALNAFFEHVVDVVHRHKGIINKFQGDAALAVFGAPLPLSDATGHALAAARELKAELKGMELACGIGVASGRVVAGHIGGHDRFEYTVIGDAVNQAARLTELAKDTPGRVLTSAATLRDANEAEQARWTVLKSVELRGRKEMTQLARPIRPTLADRS</sequence>
<dbReference type="PROSITE" id="PS50885">
    <property type="entry name" value="HAMP"/>
    <property type="match status" value="1"/>
</dbReference>
<feature type="transmembrane region" description="Helical" evidence="7">
    <location>
        <begin position="62"/>
        <end position="86"/>
    </location>
</feature>
<evidence type="ECO:0000256" key="5">
    <source>
        <dbReference type="ARBA" id="ARBA00022989"/>
    </source>
</evidence>
<dbReference type="InterPro" id="IPR029787">
    <property type="entry name" value="Nucleotide_cyclase"/>
</dbReference>
<dbReference type="KEGG" id="caqu:CAQU_00965"/>
<evidence type="ECO:0000313" key="11">
    <source>
        <dbReference type="Proteomes" id="UP000185478"/>
    </source>
</evidence>
<dbReference type="AlphaFoldDB" id="A0A1L7CDL2"/>
<protein>
    <submittedName>
        <fullName evidence="10">Adenylate cyclase</fullName>
    </submittedName>
</protein>
<evidence type="ECO:0000259" key="9">
    <source>
        <dbReference type="PROSITE" id="PS50885"/>
    </source>
</evidence>